<reference evidence="4" key="1">
    <citation type="submission" date="2022-01" db="EMBL/GenBank/DDBJ databases">
        <title>Genome sequence and assembly of Parabukholderia sp. RG36.</title>
        <authorList>
            <person name="Chhetri G."/>
        </authorList>
    </citation>
    <scope>NUCLEOTIDE SEQUENCE</scope>
    <source>
        <strain evidence="4">RG36</strain>
    </source>
</reference>
<sequence length="314" mass="34291">MSESRFVAAVVQAAPQYLDIEASTGKAVELIRSAAESGAQMIAFPELWLPGYPWWAWLGPQAWADSRGFASRYRREAFDYSGPNAQRLSEAARRYDMVVAMGVAERAGDTLYIGQWLIDQDGQTLWRRRKLKPGLVERGLFADGDGDNLNVADTPLGRVGGLCCGEHRQPLFKYALHRQHEDIHVAAWPSFSLDQPQAVGIGPQVNNALSQVYAVEGGCYVLAPCALVTDAMIELVCDTPERRARLQKGGGFARAFGPHGNALGVPLGECEEGLLLVTIERDEIPAAKMGYDVCGHSARLDVVDLDARSHTVKP</sequence>
<comment type="caution">
    <text evidence="4">The sequence shown here is derived from an EMBL/GenBank/DDBJ whole genome shotgun (WGS) entry which is preliminary data.</text>
</comment>
<dbReference type="CDD" id="cd07564">
    <property type="entry name" value="nitrilases_CHs"/>
    <property type="match status" value="1"/>
</dbReference>
<dbReference type="InterPro" id="IPR044149">
    <property type="entry name" value="Nitrilases_CHs"/>
</dbReference>
<evidence type="ECO:0000256" key="2">
    <source>
        <dbReference type="PROSITE-ProRule" id="PRU10139"/>
    </source>
</evidence>
<keyword evidence="5" id="KW-1185">Reference proteome</keyword>
<dbReference type="AlphaFoldDB" id="A0A9X1UEH8"/>
<dbReference type="Gene3D" id="3.60.110.10">
    <property type="entry name" value="Carbon-nitrogen hydrolase"/>
    <property type="match status" value="1"/>
</dbReference>
<dbReference type="GO" id="GO:0051410">
    <property type="term" value="P:detoxification of nitrogen compound"/>
    <property type="evidence" value="ECO:0007669"/>
    <property type="project" value="TreeGrafter"/>
</dbReference>
<evidence type="ECO:0000259" key="3">
    <source>
        <dbReference type="PROSITE" id="PS50263"/>
    </source>
</evidence>
<dbReference type="InterPro" id="IPR003010">
    <property type="entry name" value="C-N_Hydrolase"/>
</dbReference>
<dbReference type="GO" id="GO:0000257">
    <property type="term" value="F:nitrilase activity"/>
    <property type="evidence" value="ECO:0007669"/>
    <property type="project" value="TreeGrafter"/>
</dbReference>
<protein>
    <submittedName>
        <fullName evidence="4">Carbon-nitrogen hydrolase family protein</fullName>
    </submittedName>
</protein>
<gene>
    <name evidence="4" type="ORF">L5014_07660</name>
</gene>
<evidence type="ECO:0000313" key="4">
    <source>
        <dbReference type="EMBL" id="MCG5073240.1"/>
    </source>
</evidence>
<dbReference type="PROSITE" id="PS00920">
    <property type="entry name" value="NITRIL_CHT_1"/>
    <property type="match status" value="1"/>
</dbReference>
<dbReference type="PANTHER" id="PTHR46044">
    <property type="entry name" value="NITRILASE"/>
    <property type="match status" value="1"/>
</dbReference>
<evidence type="ECO:0000256" key="1">
    <source>
        <dbReference type="ARBA" id="ARBA00008129"/>
    </source>
</evidence>
<dbReference type="RefSeq" id="WP_238462981.1">
    <property type="nucleotide sequence ID" value="NZ_JAKLJA010000004.1"/>
</dbReference>
<organism evidence="4 5">
    <name type="scientific">Paraburkholderia tagetis</name>
    <dbReference type="NCBI Taxonomy" id="2913261"/>
    <lineage>
        <taxon>Bacteria</taxon>
        <taxon>Pseudomonadati</taxon>
        <taxon>Pseudomonadota</taxon>
        <taxon>Betaproteobacteria</taxon>
        <taxon>Burkholderiales</taxon>
        <taxon>Burkholderiaceae</taxon>
        <taxon>Paraburkholderia</taxon>
    </lineage>
</organism>
<dbReference type="PANTHER" id="PTHR46044:SF1">
    <property type="entry name" value="CN HYDROLASE DOMAIN-CONTAINING PROTEIN"/>
    <property type="match status" value="1"/>
</dbReference>
<dbReference type="PROSITE" id="PS50263">
    <property type="entry name" value="CN_HYDROLASE"/>
    <property type="match status" value="1"/>
</dbReference>
<accession>A0A9X1UEH8</accession>
<feature type="active site" description="Proton acceptor" evidence="2">
    <location>
        <position position="46"/>
    </location>
</feature>
<name>A0A9X1UEH8_9BURK</name>
<keyword evidence="4" id="KW-0378">Hydrolase</keyword>
<dbReference type="GO" id="GO:0018822">
    <property type="term" value="F:nitrile hydratase activity"/>
    <property type="evidence" value="ECO:0007669"/>
    <property type="project" value="TreeGrafter"/>
</dbReference>
<feature type="domain" description="CN hydrolase" evidence="3">
    <location>
        <begin position="6"/>
        <end position="281"/>
    </location>
</feature>
<dbReference type="Pfam" id="PF00795">
    <property type="entry name" value="CN_hydrolase"/>
    <property type="match status" value="1"/>
</dbReference>
<dbReference type="InterPro" id="IPR000132">
    <property type="entry name" value="Nitrilase/CN_hydratase_CS"/>
</dbReference>
<dbReference type="InterPro" id="IPR036526">
    <property type="entry name" value="C-N_Hydrolase_sf"/>
</dbReference>
<comment type="similarity">
    <text evidence="1">Belongs to the carbon-nitrogen hydrolase superfamily. Nitrilase family.</text>
</comment>
<dbReference type="SUPFAM" id="SSF56317">
    <property type="entry name" value="Carbon-nitrogen hydrolase"/>
    <property type="match status" value="1"/>
</dbReference>
<proteinExistence type="inferred from homology"/>
<dbReference type="EMBL" id="JAKLJA010000004">
    <property type="protein sequence ID" value="MCG5073240.1"/>
    <property type="molecule type" value="Genomic_DNA"/>
</dbReference>
<dbReference type="Proteomes" id="UP001139308">
    <property type="component" value="Unassembled WGS sequence"/>
</dbReference>
<evidence type="ECO:0000313" key="5">
    <source>
        <dbReference type="Proteomes" id="UP001139308"/>
    </source>
</evidence>